<evidence type="ECO:0000256" key="3">
    <source>
        <dbReference type="ARBA" id="ARBA00004906"/>
    </source>
</evidence>
<evidence type="ECO:0000256" key="10">
    <source>
        <dbReference type="ARBA" id="ARBA00023242"/>
    </source>
</evidence>
<dbReference type="InterPro" id="IPR040383">
    <property type="entry name" value="HAKAI/CBLL2"/>
</dbReference>
<reference evidence="15" key="1">
    <citation type="submission" date="2015-11" db="EMBL/GenBank/DDBJ databases">
        <title>De novo transcriptome assembly of four potential Pierce s Disease insect vectors from Arizona vineyards.</title>
        <authorList>
            <person name="Tassone E.E."/>
        </authorList>
    </citation>
    <scope>NUCLEOTIDE SEQUENCE</scope>
</reference>
<comment type="subcellular location">
    <subcellularLocation>
        <location evidence="2">Nucleus</location>
    </subcellularLocation>
</comment>
<dbReference type="InterPro" id="IPR001841">
    <property type="entry name" value="Znf_RING"/>
</dbReference>
<dbReference type="UniPathway" id="UPA00143"/>
<organism evidence="15">
    <name type="scientific">Graphocephala atropunctata</name>
    <dbReference type="NCBI Taxonomy" id="36148"/>
    <lineage>
        <taxon>Eukaryota</taxon>
        <taxon>Metazoa</taxon>
        <taxon>Ecdysozoa</taxon>
        <taxon>Arthropoda</taxon>
        <taxon>Hexapoda</taxon>
        <taxon>Insecta</taxon>
        <taxon>Pterygota</taxon>
        <taxon>Neoptera</taxon>
        <taxon>Paraneoptera</taxon>
        <taxon>Hemiptera</taxon>
        <taxon>Auchenorrhyncha</taxon>
        <taxon>Membracoidea</taxon>
        <taxon>Cicadellidae</taxon>
        <taxon>Cicadellinae</taxon>
        <taxon>Cicadellini</taxon>
        <taxon>Graphocephala</taxon>
    </lineage>
</organism>
<dbReference type="Gene3D" id="3.30.40.10">
    <property type="entry name" value="Zinc/RING finger domain, C3HC4 (zinc finger)"/>
    <property type="match status" value="1"/>
</dbReference>
<dbReference type="GO" id="GO:0030155">
    <property type="term" value="P:regulation of cell adhesion"/>
    <property type="evidence" value="ECO:0007669"/>
    <property type="project" value="TreeGrafter"/>
</dbReference>
<feature type="compositionally biased region" description="Pro residues" evidence="13">
    <location>
        <begin position="288"/>
        <end position="342"/>
    </location>
</feature>
<dbReference type="AlphaFoldDB" id="A0A1B6MPA2"/>
<feature type="compositionally biased region" description="Pro residues" evidence="13">
    <location>
        <begin position="351"/>
        <end position="363"/>
    </location>
</feature>
<evidence type="ECO:0000256" key="12">
    <source>
        <dbReference type="PROSITE-ProRule" id="PRU00175"/>
    </source>
</evidence>
<comment type="pathway">
    <text evidence="3">Protein modification; protein ubiquitination.</text>
</comment>
<keyword evidence="7 12" id="KW-0479">Metal-binding</keyword>
<feature type="region of interest" description="Disordered" evidence="13">
    <location>
        <begin position="275"/>
        <end position="370"/>
    </location>
</feature>
<dbReference type="GO" id="GO:0061630">
    <property type="term" value="F:ubiquitin protein ligase activity"/>
    <property type="evidence" value="ECO:0007669"/>
    <property type="project" value="UniProtKB-EC"/>
</dbReference>
<keyword evidence="10" id="KW-0539">Nucleus</keyword>
<protein>
    <recommendedName>
        <fullName evidence="11">E3 ubiquitin-protein ligase Hakai</fullName>
        <ecNumber evidence="4">2.3.2.27</ecNumber>
    </recommendedName>
</protein>
<evidence type="ECO:0000313" key="15">
    <source>
        <dbReference type="EMBL" id="JAT37732.1"/>
    </source>
</evidence>
<gene>
    <name evidence="15" type="ORF">g.11443</name>
</gene>
<keyword evidence="7 12" id="KW-0863">Zinc-finger</keyword>
<keyword evidence="9" id="KW-0862">Zinc</keyword>
<dbReference type="InterPro" id="IPR040380">
    <property type="entry name" value="HAKAI-like_RING-HC"/>
</dbReference>
<evidence type="ECO:0000256" key="4">
    <source>
        <dbReference type="ARBA" id="ARBA00012483"/>
    </source>
</evidence>
<keyword evidence="5" id="KW-0217">Developmental protein</keyword>
<dbReference type="GO" id="GO:0005634">
    <property type="term" value="C:nucleus"/>
    <property type="evidence" value="ECO:0007669"/>
    <property type="project" value="UniProtKB-SubCell"/>
</dbReference>
<evidence type="ECO:0000256" key="5">
    <source>
        <dbReference type="ARBA" id="ARBA00022473"/>
    </source>
</evidence>
<dbReference type="GO" id="GO:0008270">
    <property type="term" value="F:zinc ion binding"/>
    <property type="evidence" value="ECO:0007669"/>
    <property type="project" value="UniProtKB-KW"/>
</dbReference>
<feature type="compositionally biased region" description="Polar residues" evidence="13">
    <location>
        <begin position="212"/>
        <end position="227"/>
    </location>
</feature>
<evidence type="ECO:0000256" key="7">
    <source>
        <dbReference type="ARBA" id="ARBA00022771"/>
    </source>
</evidence>
<feature type="non-terminal residue" evidence="15">
    <location>
        <position position="1"/>
    </location>
</feature>
<feature type="region of interest" description="Disordered" evidence="13">
    <location>
        <begin position="1"/>
        <end position="25"/>
    </location>
</feature>
<comment type="catalytic activity">
    <reaction evidence="1">
        <text>S-ubiquitinyl-[E2 ubiquitin-conjugating enzyme]-L-cysteine + [acceptor protein]-L-lysine = [E2 ubiquitin-conjugating enzyme]-L-cysteine + N(6)-ubiquitinyl-[acceptor protein]-L-lysine.</text>
        <dbReference type="EC" id="2.3.2.27"/>
    </reaction>
</comment>
<evidence type="ECO:0000259" key="14">
    <source>
        <dbReference type="PROSITE" id="PS50089"/>
    </source>
</evidence>
<dbReference type="SUPFAM" id="SSF57850">
    <property type="entry name" value="RING/U-box"/>
    <property type="match status" value="1"/>
</dbReference>
<evidence type="ECO:0000256" key="11">
    <source>
        <dbReference type="ARBA" id="ARBA00041081"/>
    </source>
</evidence>
<proteinExistence type="predicted"/>
<evidence type="ECO:0000256" key="2">
    <source>
        <dbReference type="ARBA" id="ARBA00004123"/>
    </source>
</evidence>
<dbReference type="Pfam" id="PF18408">
    <property type="entry name" value="zf_Hakai"/>
    <property type="match status" value="1"/>
</dbReference>
<dbReference type="InterPro" id="IPR041042">
    <property type="entry name" value="Znf_Hakai"/>
</dbReference>
<dbReference type="PANTHER" id="PTHR13480">
    <property type="entry name" value="E3 UBIQUITIN-PROTEIN LIGASE HAKAI-RELATED"/>
    <property type="match status" value="1"/>
</dbReference>
<dbReference type="GO" id="GO:0016567">
    <property type="term" value="P:protein ubiquitination"/>
    <property type="evidence" value="ECO:0007669"/>
    <property type="project" value="UniProtKB-UniPathway"/>
</dbReference>
<dbReference type="PANTHER" id="PTHR13480:SF0">
    <property type="entry name" value="E3 UBIQUITIN-PROTEIN LIGASE HAKAI"/>
    <property type="match status" value="1"/>
</dbReference>
<dbReference type="Gene3D" id="6.10.140.2210">
    <property type="match status" value="1"/>
</dbReference>
<evidence type="ECO:0000256" key="9">
    <source>
        <dbReference type="ARBA" id="ARBA00022833"/>
    </source>
</evidence>
<evidence type="ECO:0000256" key="8">
    <source>
        <dbReference type="ARBA" id="ARBA00022786"/>
    </source>
</evidence>
<feature type="domain" description="RING-type" evidence="14">
    <location>
        <begin position="90"/>
        <end position="126"/>
    </location>
</feature>
<evidence type="ECO:0000256" key="13">
    <source>
        <dbReference type="SAM" id="MobiDB-lite"/>
    </source>
</evidence>
<dbReference type="CDD" id="cd16508">
    <property type="entry name" value="RING-HC_HAKAI-like"/>
    <property type="match status" value="1"/>
</dbReference>
<dbReference type="EMBL" id="GEBQ01002245">
    <property type="protein sequence ID" value="JAT37732.1"/>
    <property type="molecule type" value="Transcribed_RNA"/>
</dbReference>
<sequence>GGRGRAKKNVKPEVEDGENVAPTPDTQEIQDVTAQALPKEIDLEADISQLEAPTFTTINRGPPEPMLRLQWDHRVNLVAEKVLNPMIHCCDKCMKPILIYGRMIPCKHVFCLACGKREDKVCPRCQEKVTRVEQTGLGTVFMCTHGGTRYNSAGCRRTYLSQRDLQAHINHRHIAVSSVQSLGAGGGDAPPEPPAHSPVKIPTMSGSAPRLKSSQSAGDPRVQSTPSVIEPHHRRGSSPPPPPSFVNHRPPVMYQGSSQRTNLITVQIQDSGMDVSPASFHQQHYSHAPPPQYAPPYGVPPPVTIPPPQAPQFYPNPPSSYAPPPQAPQYPTGPPAPRPPHYQDPMAQPYSGPPPQWQHPPPNNGQQFYR</sequence>
<dbReference type="EC" id="2.3.2.27" evidence="4"/>
<dbReference type="FunFam" id="3.30.40.10:FF:000432">
    <property type="entry name" value="E3 ubiquitin-protein ligase Hakai"/>
    <property type="match status" value="1"/>
</dbReference>
<keyword evidence="8" id="KW-0833">Ubl conjugation pathway</keyword>
<keyword evidence="6" id="KW-0808">Transferase</keyword>
<evidence type="ECO:0000256" key="1">
    <source>
        <dbReference type="ARBA" id="ARBA00000900"/>
    </source>
</evidence>
<evidence type="ECO:0000256" key="6">
    <source>
        <dbReference type="ARBA" id="ARBA00022679"/>
    </source>
</evidence>
<name>A0A1B6MPA2_9HEMI</name>
<accession>A0A1B6MPA2</accession>
<dbReference type="InterPro" id="IPR013083">
    <property type="entry name" value="Znf_RING/FYVE/PHD"/>
</dbReference>
<feature type="region of interest" description="Disordered" evidence="13">
    <location>
        <begin position="180"/>
        <end position="255"/>
    </location>
</feature>
<dbReference type="PROSITE" id="PS50089">
    <property type="entry name" value="ZF_RING_2"/>
    <property type="match status" value="1"/>
</dbReference>